<dbReference type="Pfam" id="PF10551">
    <property type="entry name" value="MULE"/>
    <property type="match status" value="1"/>
</dbReference>
<feature type="domain" description="FAR1" evidence="2">
    <location>
        <begin position="24"/>
        <end position="112"/>
    </location>
</feature>
<comment type="caution">
    <text evidence="4">The sequence shown here is derived from an EMBL/GenBank/DDBJ whole genome shotgun (WGS) entry which is preliminary data.</text>
</comment>
<evidence type="ECO:0000256" key="1">
    <source>
        <dbReference type="SAM" id="Phobius"/>
    </source>
</evidence>
<keyword evidence="1" id="KW-1133">Transmembrane helix</keyword>
<dbReference type="InterPro" id="IPR018289">
    <property type="entry name" value="MULE_transposase_dom"/>
</dbReference>
<accession>A0A396H640</accession>
<dbReference type="AlphaFoldDB" id="A0A396H640"/>
<evidence type="ECO:0000313" key="5">
    <source>
        <dbReference type="Proteomes" id="UP000265566"/>
    </source>
</evidence>
<dbReference type="Proteomes" id="UP000265566">
    <property type="component" value="Chromosome 7"/>
</dbReference>
<dbReference type="OMA" id="TEFERGH"/>
<dbReference type="Gramene" id="rna42645">
    <property type="protein sequence ID" value="RHN47981.1"/>
    <property type="gene ID" value="gene42645"/>
</dbReference>
<dbReference type="PANTHER" id="PTHR47718">
    <property type="entry name" value="OS01G0519700 PROTEIN"/>
    <property type="match status" value="1"/>
</dbReference>
<proteinExistence type="predicted"/>
<gene>
    <name evidence="4" type="ORF">MtrunA17_Chr7g0258861</name>
</gene>
<dbReference type="PANTHER" id="PTHR47718:SF2">
    <property type="entry name" value="PROTEIN FAR1-RELATED SEQUENCE 5-LIKE"/>
    <property type="match status" value="1"/>
</dbReference>
<name>A0A396H640_MEDTR</name>
<dbReference type="InterPro" id="IPR004330">
    <property type="entry name" value="FAR1_DNA_bnd_dom"/>
</dbReference>
<evidence type="ECO:0000259" key="2">
    <source>
        <dbReference type="Pfam" id="PF03101"/>
    </source>
</evidence>
<feature type="domain" description="MULE transposase" evidence="3">
    <location>
        <begin position="234"/>
        <end position="293"/>
    </location>
</feature>
<evidence type="ECO:0000259" key="3">
    <source>
        <dbReference type="Pfam" id="PF10551"/>
    </source>
</evidence>
<dbReference type="Pfam" id="PF03101">
    <property type="entry name" value="FAR1"/>
    <property type="match status" value="1"/>
</dbReference>
<dbReference type="EMBL" id="PSQE01000007">
    <property type="protein sequence ID" value="RHN47981.1"/>
    <property type="molecule type" value="Genomic_DNA"/>
</dbReference>
<organism evidence="4 5">
    <name type="scientific">Medicago truncatula</name>
    <name type="common">Barrel medic</name>
    <name type="synonym">Medicago tribuloides</name>
    <dbReference type="NCBI Taxonomy" id="3880"/>
    <lineage>
        <taxon>Eukaryota</taxon>
        <taxon>Viridiplantae</taxon>
        <taxon>Streptophyta</taxon>
        <taxon>Embryophyta</taxon>
        <taxon>Tracheophyta</taxon>
        <taxon>Spermatophyta</taxon>
        <taxon>Magnoliopsida</taxon>
        <taxon>eudicotyledons</taxon>
        <taxon>Gunneridae</taxon>
        <taxon>Pentapetalae</taxon>
        <taxon>rosids</taxon>
        <taxon>fabids</taxon>
        <taxon>Fabales</taxon>
        <taxon>Fabaceae</taxon>
        <taxon>Papilionoideae</taxon>
        <taxon>50 kb inversion clade</taxon>
        <taxon>NPAAA clade</taxon>
        <taxon>Hologalegina</taxon>
        <taxon>IRL clade</taxon>
        <taxon>Trifolieae</taxon>
        <taxon>Medicago</taxon>
    </lineage>
</organism>
<protein>
    <submittedName>
        <fullName evidence="4">Putative transcription factor FAR family</fullName>
    </submittedName>
</protein>
<sequence>MASTNVDWKPEVGMRFDNMEEAKQFWLAYGLRVGFGIRVRFTNKKKDGSVTSCRLVCCKEGLKNKGNKNAYEGKYERADIRTNCLARITLSRCKNGKLVIHEFKDEHNHDLQNPETTHMLRSHRKITEVQAYEIDMANDSGLRQKSTFQLMSTHAGHRANVGFTEKDVRNYIIAKRKRSMAYGEIGCLSQYFQRQLLENPSFFHAYQMDAKEQITNVFWCDARMILDYGYFGDVVSLDTTYCTNHANRPLAFFFLSGFNHYRGSIIFGAALMYDETIESFKWLFDTFLQAHNNKMLVFFIMLVFFFSYI</sequence>
<keyword evidence="1" id="KW-0472">Membrane</keyword>
<keyword evidence="1" id="KW-0812">Transmembrane</keyword>
<feature type="transmembrane region" description="Helical" evidence="1">
    <location>
        <begin position="292"/>
        <end position="308"/>
    </location>
</feature>
<reference evidence="5" key="1">
    <citation type="journal article" date="2018" name="Nat. Plants">
        <title>Whole-genome landscape of Medicago truncatula symbiotic genes.</title>
        <authorList>
            <person name="Pecrix Y."/>
            <person name="Staton S.E."/>
            <person name="Sallet E."/>
            <person name="Lelandais-Briere C."/>
            <person name="Moreau S."/>
            <person name="Carrere S."/>
            <person name="Blein T."/>
            <person name="Jardinaud M.F."/>
            <person name="Latrasse D."/>
            <person name="Zouine M."/>
            <person name="Zahm M."/>
            <person name="Kreplak J."/>
            <person name="Mayjonade B."/>
            <person name="Satge C."/>
            <person name="Perez M."/>
            <person name="Cauet S."/>
            <person name="Marande W."/>
            <person name="Chantry-Darmon C."/>
            <person name="Lopez-Roques C."/>
            <person name="Bouchez O."/>
            <person name="Berard A."/>
            <person name="Debelle F."/>
            <person name="Munos S."/>
            <person name="Bendahmane A."/>
            <person name="Berges H."/>
            <person name="Niebel A."/>
            <person name="Buitink J."/>
            <person name="Frugier F."/>
            <person name="Benhamed M."/>
            <person name="Crespi M."/>
            <person name="Gouzy J."/>
            <person name="Gamas P."/>
        </authorList>
    </citation>
    <scope>NUCLEOTIDE SEQUENCE [LARGE SCALE GENOMIC DNA]</scope>
    <source>
        <strain evidence="5">cv. Jemalong A17</strain>
    </source>
</reference>
<evidence type="ECO:0000313" key="4">
    <source>
        <dbReference type="EMBL" id="RHN47981.1"/>
    </source>
</evidence>
<feature type="transmembrane region" description="Helical" evidence="1">
    <location>
        <begin position="250"/>
        <end position="271"/>
    </location>
</feature>